<proteinExistence type="predicted"/>
<evidence type="ECO:0000313" key="3">
    <source>
        <dbReference type="Proteomes" id="UP000734854"/>
    </source>
</evidence>
<feature type="compositionally biased region" description="Basic residues" evidence="1">
    <location>
        <begin position="23"/>
        <end position="43"/>
    </location>
</feature>
<gene>
    <name evidence="2" type="ORF">ZIOFF_061370</name>
</gene>
<dbReference type="Proteomes" id="UP000734854">
    <property type="component" value="Unassembled WGS sequence"/>
</dbReference>
<protein>
    <submittedName>
        <fullName evidence="2">Uncharacterized protein</fullName>
    </submittedName>
</protein>
<feature type="region of interest" description="Disordered" evidence="1">
    <location>
        <begin position="23"/>
        <end position="53"/>
    </location>
</feature>
<keyword evidence="3" id="KW-1185">Reference proteome</keyword>
<comment type="caution">
    <text evidence="2">The sequence shown here is derived from an EMBL/GenBank/DDBJ whole genome shotgun (WGS) entry which is preliminary data.</text>
</comment>
<dbReference type="PANTHER" id="PTHR33237:SF46">
    <property type="entry name" value="OS01G0606100 PROTEIN"/>
    <property type="match status" value="1"/>
</dbReference>
<dbReference type="AlphaFoldDB" id="A0A8J5F493"/>
<organism evidence="2 3">
    <name type="scientific">Zingiber officinale</name>
    <name type="common">Ginger</name>
    <name type="synonym">Amomum zingiber</name>
    <dbReference type="NCBI Taxonomy" id="94328"/>
    <lineage>
        <taxon>Eukaryota</taxon>
        <taxon>Viridiplantae</taxon>
        <taxon>Streptophyta</taxon>
        <taxon>Embryophyta</taxon>
        <taxon>Tracheophyta</taxon>
        <taxon>Spermatophyta</taxon>
        <taxon>Magnoliopsida</taxon>
        <taxon>Liliopsida</taxon>
        <taxon>Zingiberales</taxon>
        <taxon>Zingiberaceae</taxon>
        <taxon>Zingiber</taxon>
    </lineage>
</organism>
<feature type="region of interest" description="Disordered" evidence="1">
    <location>
        <begin position="85"/>
        <end position="114"/>
    </location>
</feature>
<dbReference type="OrthoDB" id="674685at2759"/>
<reference evidence="2 3" key="1">
    <citation type="submission" date="2020-08" db="EMBL/GenBank/DDBJ databases">
        <title>Plant Genome Project.</title>
        <authorList>
            <person name="Zhang R.-G."/>
        </authorList>
    </citation>
    <scope>NUCLEOTIDE SEQUENCE [LARGE SCALE GENOMIC DNA]</scope>
    <source>
        <tissue evidence="2">Rhizome</tissue>
    </source>
</reference>
<evidence type="ECO:0000313" key="2">
    <source>
        <dbReference type="EMBL" id="KAG6477938.1"/>
    </source>
</evidence>
<name>A0A8J5F493_ZINOF</name>
<evidence type="ECO:0000256" key="1">
    <source>
        <dbReference type="SAM" id="MobiDB-lite"/>
    </source>
</evidence>
<dbReference type="PANTHER" id="PTHR33237">
    <property type="entry name" value="F2P16.13 PROTEIN-RELATED"/>
    <property type="match status" value="1"/>
</dbReference>
<accession>A0A8J5F493</accession>
<dbReference type="EMBL" id="JACMSC010000017">
    <property type="protein sequence ID" value="KAG6477938.1"/>
    <property type="molecule type" value="Genomic_DNA"/>
</dbReference>
<sequence length="114" mass="12659">MANGLIDAIAALVSSWSRHVSRATRKLSGRRRSGSPSDRRKKPSSCDEVDTDEDEGVWRREILMGEKCQPLDFSGAIYYDAFGRQRQEVPTPRSPMRSPLPSFAAKSTPVTAGY</sequence>